<sequence length="66" mass="7462">MRRICCLTLFFQAGHGKPCGRHDCLHRRHDGHHRIAAVKRSCVVPQVTPQCKNPSSLFTGEAVRCH</sequence>
<protein>
    <submittedName>
        <fullName evidence="1">Uncharacterized protein</fullName>
    </submittedName>
</protein>
<proteinExistence type="predicted"/>
<reference evidence="1" key="2">
    <citation type="journal article" date="2015" name="Data Brief">
        <title>Shoot transcriptome of the giant reed, Arundo donax.</title>
        <authorList>
            <person name="Barrero R.A."/>
            <person name="Guerrero F.D."/>
            <person name="Moolhuijzen P."/>
            <person name="Goolsby J.A."/>
            <person name="Tidwell J."/>
            <person name="Bellgard S.E."/>
            <person name="Bellgard M.I."/>
        </authorList>
    </citation>
    <scope>NUCLEOTIDE SEQUENCE</scope>
    <source>
        <tissue evidence="1">Shoot tissue taken approximately 20 cm above the soil surface</tissue>
    </source>
</reference>
<dbReference type="EMBL" id="GBRH01227189">
    <property type="protein sequence ID" value="JAD70706.1"/>
    <property type="molecule type" value="Transcribed_RNA"/>
</dbReference>
<name>A0A0A9C563_ARUDO</name>
<dbReference type="AlphaFoldDB" id="A0A0A9C563"/>
<evidence type="ECO:0000313" key="1">
    <source>
        <dbReference type="EMBL" id="JAD70706.1"/>
    </source>
</evidence>
<reference evidence="1" key="1">
    <citation type="submission" date="2014-09" db="EMBL/GenBank/DDBJ databases">
        <authorList>
            <person name="Magalhaes I.L.F."/>
            <person name="Oliveira U."/>
            <person name="Santos F.R."/>
            <person name="Vidigal T.H.D.A."/>
            <person name="Brescovit A.D."/>
            <person name="Santos A.J."/>
        </authorList>
    </citation>
    <scope>NUCLEOTIDE SEQUENCE</scope>
    <source>
        <tissue evidence="1">Shoot tissue taken approximately 20 cm above the soil surface</tissue>
    </source>
</reference>
<organism evidence="1">
    <name type="scientific">Arundo donax</name>
    <name type="common">Giant reed</name>
    <name type="synonym">Donax arundinaceus</name>
    <dbReference type="NCBI Taxonomy" id="35708"/>
    <lineage>
        <taxon>Eukaryota</taxon>
        <taxon>Viridiplantae</taxon>
        <taxon>Streptophyta</taxon>
        <taxon>Embryophyta</taxon>
        <taxon>Tracheophyta</taxon>
        <taxon>Spermatophyta</taxon>
        <taxon>Magnoliopsida</taxon>
        <taxon>Liliopsida</taxon>
        <taxon>Poales</taxon>
        <taxon>Poaceae</taxon>
        <taxon>PACMAD clade</taxon>
        <taxon>Arundinoideae</taxon>
        <taxon>Arundineae</taxon>
        <taxon>Arundo</taxon>
    </lineage>
</organism>
<accession>A0A0A9C563</accession>